<organism evidence="2 3">
    <name type="scientific">Siminovitchia terrae</name>
    <name type="common">Bacillus terrae</name>
    <dbReference type="NCBI Taxonomy" id="1914933"/>
    <lineage>
        <taxon>Bacteria</taxon>
        <taxon>Bacillati</taxon>
        <taxon>Bacillota</taxon>
        <taxon>Bacilli</taxon>
        <taxon>Bacillales</taxon>
        <taxon>Bacillaceae</taxon>
        <taxon>Siminovitchia</taxon>
    </lineage>
</organism>
<protein>
    <submittedName>
        <fullName evidence="2">Uncharacterized protein</fullName>
    </submittedName>
</protein>
<comment type="caution">
    <text evidence="2">The sequence shown here is derived from an EMBL/GenBank/DDBJ whole genome shotgun (WGS) entry which is preliminary data.</text>
</comment>
<gene>
    <name evidence="2" type="ORF">J6TS1_06320</name>
</gene>
<feature type="transmembrane region" description="Helical" evidence="1">
    <location>
        <begin position="31"/>
        <end position="54"/>
    </location>
</feature>
<sequence length="59" mass="6673">MAPDHSPVLDTAIPFCFQFFNTQKAFSLGNVLFLVTLLKLEWVLSTALVVYMILRMALP</sequence>
<keyword evidence="1" id="KW-0472">Membrane</keyword>
<keyword evidence="1" id="KW-1133">Transmembrane helix</keyword>
<proteinExistence type="predicted"/>
<keyword evidence="1" id="KW-0812">Transmembrane</keyword>
<evidence type="ECO:0000256" key="1">
    <source>
        <dbReference type="SAM" id="Phobius"/>
    </source>
</evidence>
<accession>A0ABQ4KU16</accession>
<evidence type="ECO:0000313" key="2">
    <source>
        <dbReference type="EMBL" id="GIN94762.1"/>
    </source>
</evidence>
<dbReference type="EMBL" id="BORJ01000001">
    <property type="protein sequence ID" value="GIN94762.1"/>
    <property type="molecule type" value="Genomic_DNA"/>
</dbReference>
<evidence type="ECO:0000313" key="3">
    <source>
        <dbReference type="Proteomes" id="UP000680670"/>
    </source>
</evidence>
<keyword evidence="3" id="KW-1185">Reference proteome</keyword>
<reference evidence="2 3" key="1">
    <citation type="submission" date="2021-03" db="EMBL/GenBank/DDBJ databases">
        <title>Antimicrobial resistance genes in bacteria isolated from Japanese honey, and their potential for conferring macrolide and lincosamide resistance in the American foulbrood pathogen Paenibacillus larvae.</title>
        <authorList>
            <person name="Okamoto M."/>
            <person name="Kumagai M."/>
            <person name="Kanamori H."/>
            <person name="Takamatsu D."/>
        </authorList>
    </citation>
    <scope>NUCLEOTIDE SEQUENCE [LARGE SCALE GENOMIC DNA]</scope>
    <source>
        <strain evidence="2 3">J6TS1</strain>
    </source>
</reference>
<name>A0ABQ4KU16_SIMTE</name>
<dbReference type="Proteomes" id="UP000680670">
    <property type="component" value="Unassembled WGS sequence"/>
</dbReference>